<evidence type="ECO:0000256" key="3">
    <source>
        <dbReference type="ARBA" id="ARBA00023002"/>
    </source>
</evidence>
<dbReference type="Gene3D" id="1.10.150.120">
    <property type="entry name" value="[2Fe-2S]-binding domain"/>
    <property type="match status" value="1"/>
</dbReference>
<dbReference type="GO" id="GO:0046872">
    <property type="term" value="F:metal ion binding"/>
    <property type="evidence" value="ECO:0007669"/>
    <property type="project" value="UniProtKB-KW"/>
</dbReference>
<dbReference type="InterPro" id="IPR036010">
    <property type="entry name" value="2Fe-2S_ferredoxin-like_sf"/>
</dbReference>
<reference evidence="8 9" key="1">
    <citation type="journal article" date="2014" name="Nature">
        <title>An environmental bacterial taxon with a large and distinct metabolic repertoire.</title>
        <authorList>
            <person name="Wilson M.C."/>
            <person name="Mori T."/>
            <person name="Ruckert C."/>
            <person name="Uria A.R."/>
            <person name="Helf M.J."/>
            <person name="Takada K."/>
            <person name="Gernert C."/>
            <person name="Steffens U.A."/>
            <person name="Heycke N."/>
            <person name="Schmitt S."/>
            <person name="Rinke C."/>
            <person name="Helfrich E.J."/>
            <person name="Brachmann A.O."/>
            <person name="Gurgui C."/>
            <person name="Wakimoto T."/>
            <person name="Kracht M."/>
            <person name="Crusemann M."/>
            <person name="Hentschel U."/>
            <person name="Abe I."/>
            <person name="Matsunaga S."/>
            <person name="Kalinowski J."/>
            <person name="Takeyama H."/>
            <person name="Piel J."/>
        </authorList>
    </citation>
    <scope>NUCLEOTIDE SEQUENCE [LARGE SCALE GENOMIC DNA]</scope>
    <source>
        <strain evidence="9">TSY2</strain>
    </source>
</reference>
<evidence type="ECO:0000256" key="1">
    <source>
        <dbReference type="ARBA" id="ARBA00022714"/>
    </source>
</evidence>
<dbReference type="Proteomes" id="UP000019140">
    <property type="component" value="Unassembled WGS sequence"/>
</dbReference>
<keyword evidence="2" id="KW-0479">Metal-binding</keyword>
<dbReference type="InterPro" id="IPR006058">
    <property type="entry name" value="2Fe2S_fd_BS"/>
</dbReference>
<dbReference type="EMBL" id="AZHX01001361">
    <property type="protein sequence ID" value="ETX03885.1"/>
    <property type="molecule type" value="Genomic_DNA"/>
</dbReference>
<evidence type="ECO:0000256" key="4">
    <source>
        <dbReference type="ARBA" id="ARBA00023004"/>
    </source>
</evidence>
<proteinExistence type="predicted"/>
<evidence type="ECO:0000256" key="5">
    <source>
        <dbReference type="ARBA" id="ARBA00023014"/>
    </source>
</evidence>
<dbReference type="Pfam" id="PF00111">
    <property type="entry name" value="Fer2"/>
    <property type="match status" value="1"/>
</dbReference>
<dbReference type="PANTHER" id="PTHR44379">
    <property type="entry name" value="OXIDOREDUCTASE WITH IRON-SULFUR SUBUNIT"/>
    <property type="match status" value="1"/>
</dbReference>
<dbReference type="GO" id="GO:0051537">
    <property type="term" value="F:2 iron, 2 sulfur cluster binding"/>
    <property type="evidence" value="ECO:0007669"/>
    <property type="project" value="UniProtKB-KW"/>
</dbReference>
<dbReference type="InterPro" id="IPR036884">
    <property type="entry name" value="2Fe-2S-bd_dom_sf"/>
</dbReference>
<sequence length="173" mass="18735">MQPQRKQILSTTVNGMAVERLVDVRTTLADFLRDELGCISVHLGCEHGVCGACTVLADGLPVRACIRLAVQAEGRELTTLEGIMKTALGGEIGQSFVSHFAMQCGFCTAGFAVSLYHLLQQRETISDADLQEVLGGHLCRCTGYLDILEAAKDLRHRCQACAKPGQACVKKER</sequence>
<keyword evidence="3" id="KW-0560">Oxidoreductase</keyword>
<keyword evidence="5" id="KW-0411">Iron-sulfur</keyword>
<evidence type="ECO:0000256" key="2">
    <source>
        <dbReference type="ARBA" id="ARBA00022723"/>
    </source>
</evidence>
<dbReference type="SUPFAM" id="SSF54292">
    <property type="entry name" value="2Fe-2S ferredoxin-like"/>
    <property type="match status" value="1"/>
</dbReference>
<dbReference type="PROSITE" id="PS00197">
    <property type="entry name" value="2FE2S_FER_1"/>
    <property type="match status" value="1"/>
</dbReference>
<name>W4M123_9BACT</name>
<keyword evidence="9" id="KW-1185">Reference proteome</keyword>
<evidence type="ECO:0000259" key="6">
    <source>
        <dbReference type="Pfam" id="PF00111"/>
    </source>
</evidence>
<keyword evidence="1" id="KW-0001">2Fe-2S</keyword>
<dbReference type="AlphaFoldDB" id="W4M123"/>
<dbReference type="Gene3D" id="3.10.20.30">
    <property type="match status" value="1"/>
</dbReference>
<evidence type="ECO:0008006" key="10">
    <source>
        <dbReference type="Google" id="ProtNLM"/>
    </source>
</evidence>
<dbReference type="InterPro" id="IPR001041">
    <property type="entry name" value="2Fe-2S_ferredoxin-type"/>
</dbReference>
<dbReference type="PANTHER" id="PTHR44379:SF5">
    <property type="entry name" value="OXIDOREDUCTASE WITH IRON-SULFUR SUBUNIT"/>
    <property type="match status" value="1"/>
</dbReference>
<feature type="domain" description="2Fe-2S ferredoxin-type" evidence="6">
    <location>
        <begin position="12"/>
        <end position="57"/>
    </location>
</feature>
<dbReference type="InterPro" id="IPR012675">
    <property type="entry name" value="Beta-grasp_dom_sf"/>
</dbReference>
<feature type="domain" description="[2Fe-2S]-binding" evidence="7">
    <location>
        <begin position="79"/>
        <end position="152"/>
    </location>
</feature>
<keyword evidence="4" id="KW-0408">Iron</keyword>
<dbReference type="HOGENOM" id="CLU_052511_3_1_7"/>
<protein>
    <recommendedName>
        <fullName evidence="10">(2Fe-2S)-binding protein</fullName>
    </recommendedName>
</protein>
<gene>
    <name evidence="8" type="ORF">ETSY2_31985</name>
</gene>
<organism evidence="8 9">
    <name type="scientific">Candidatus Entotheonella gemina</name>
    <dbReference type="NCBI Taxonomy" id="1429439"/>
    <lineage>
        <taxon>Bacteria</taxon>
        <taxon>Pseudomonadati</taxon>
        <taxon>Nitrospinota/Tectimicrobiota group</taxon>
        <taxon>Candidatus Tectimicrobiota</taxon>
        <taxon>Candidatus Entotheonellia</taxon>
        <taxon>Candidatus Entotheonellales</taxon>
        <taxon>Candidatus Entotheonellaceae</taxon>
        <taxon>Candidatus Entotheonella</taxon>
    </lineage>
</organism>
<evidence type="ECO:0000313" key="8">
    <source>
        <dbReference type="EMBL" id="ETX03885.1"/>
    </source>
</evidence>
<comment type="caution">
    <text evidence="8">The sequence shown here is derived from an EMBL/GenBank/DDBJ whole genome shotgun (WGS) entry which is preliminary data.</text>
</comment>
<dbReference type="GO" id="GO:0016491">
    <property type="term" value="F:oxidoreductase activity"/>
    <property type="evidence" value="ECO:0007669"/>
    <property type="project" value="UniProtKB-KW"/>
</dbReference>
<dbReference type="InterPro" id="IPR051452">
    <property type="entry name" value="Diverse_Oxidoreductases"/>
</dbReference>
<dbReference type="InterPro" id="IPR002888">
    <property type="entry name" value="2Fe-2S-bd"/>
</dbReference>
<accession>W4M123</accession>
<dbReference type="SUPFAM" id="SSF47741">
    <property type="entry name" value="CO dehydrogenase ISP C-domain like"/>
    <property type="match status" value="1"/>
</dbReference>
<evidence type="ECO:0000259" key="7">
    <source>
        <dbReference type="Pfam" id="PF01799"/>
    </source>
</evidence>
<dbReference type="Pfam" id="PF01799">
    <property type="entry name" value="Fer2_2"/>
    <property type="match status" value="1"/>
</dbReference>
<evidence type="ECO:0000313" key="9">
    <source>
        <dbReference type="Proteomes" id="UP000019140"/>
    </source>
</evidence>